<evidence type="ECO:0000313" key="6">
    <source>
        <dbReference type="Proteomes" id="UP000184050"/>
    </source>
</evidence>
<evidence type="ECO:0000256" key="4">
    <source>
        <dbReference type="ARBA" id="ARBA00024207"/>
    </source>
</evidence>
<accession>A0A1M6DH63</accession>
<keyword evidence="3" id="KW-0378">Hydrolase</keyword>
<evidence type="ECO:0000313" key="5">
    <source>
        <dbReference type="EMBL" id="SHI72510.1"/>
    </source>
</evidence>
<dbReference type="RefSeq" id="WP_245792636.1">
    <property type="nucleotide sequence ID" value="NZ_FQZE01000005.1"/>
</dbReference>
<dbReference type="PANTHER" id="PTHR33397:SF3">
    <property type="entry name" value="MRNA NUCLEASE HEPT"/>
    <property type="match status" value="1"/>
</dbReference>
<dbReference type="InterPro" id="IPR008201">
    <property type="entry name" value="HepT-like"/>
</dbReference>
<dbReference type="InterPro" id="IPR052379">
    <property type="entry name" value="Type_VII_TA_RNase"/>
</dbReference>
<dbReference type="PANTHER" id="PTHR33397">
    <property type="entry name" value="UPF0331 PROTEIN YUTE"/>
    <property type="match status" value="1"/>
</dbReference>
<dbReference type="STRING" id="1168035.SAMN05444280_10551"/>
<dbReference type="EMBL" id="FQZE01000005">
    <property type="protein sequence ID" value="SHI72510.1"/>
    <property type="molecule type" value="Genomic_DNA"/>
</dbReference>
<comment type="similarity">
    <text evidence="4">Belongs to the HepT RNase toxin family.</text>
</comment>
<dbReference type="AlphaFoldDB" id="A0A1M6DH63"/>
<protein>
    <submittedName>
        <fullName evidence="5">Uncharacterized conserved protein YutE, UPF0331/DUF86 family</fullName>
    </submittedName>
</protein>
<dbReference type="Pfam" id="PF01934">
    <property type="entry name" value="HepT-like"/>
    <property type="match status" value="1"/>
</dbReference>
<organism evidence="5 6">
    <name type="scientific">Tangfeifania diversioriginum</name>
    <dbReference type="NCBI Taxonomy" id="1168035"/>
    <lineage>
        <taxon>Bacteria</taxon>
        <taxon>Pseudomonadati</taxon>
        <taxon>Bacteroidota</taxon>
        <taxon>Bacteroidia</taxon>
        <taxon>Marinilabiliales</taxon>
        <taxon>Prolixibacteraceae</taxon>
        <taxon>Tangfeifania</taxon>
    </lineage>
</organism>
<proteinExistence type="inferred from homology"/>
<dbReference type="NCBIfam" id="NF047751">
    <property type="entry name" value="HepT_toxin"/>
    <property type="match status" value="1"/>
</dbReference>
<evidence type="ECO:0000256" key="2">
    <source>
        <dbReference type="ARBA" id="ARBA00022722"/>
    </source>
</evidence>
<dbReference type="InterPro" id="IPR037038">
    <property type="entry name" value="HepT-like_sf"/>
</dbReference>
<evidence type="ECO:0000256" key="3">
    <source>
        <dbReference type="ARBA" id="ARBA00022801"/>
    </source>
</evidence>
<dbReference type="GO" id="GO:0016787">
    <property type="term" value="F:hydrolase activity"/>
    <property type="evidence" value="ECO:0007669"/>
    <property type="project" value="UniProtKB-KW"/>
</dbReference>
<name>A0A1M6DH63_9BACT</name>
<keyword evidence="1" id="KW-1277">Toxin-antitoxin system</keyword>
<dbReference type="GO" id="GO:0004540">
    <property type="term" value="F:RNA nuclease activity"/>
    <property type="evidence" value="ECO:0007669"/>
    <property type="project" value="InterPro"/>
</dbReference>
<evidence type="ECO:0000256" key="1">
    <source>
        <dbReference type="ARBA" id="ARBA00022649"/>
    </source>
</evidence>
<dbReference type="Proteomes" id="UP000184050">
    <property type="component" value="Unassembled WGS sequence"/>
</dbReference>
<dbReference type="Gene3D" id="1.20.120.580">
    <property type="entry name" value="bsu32300-like"/>
    <property type="match status" value="1"/>
</dbReference>
<keyword evidence="6" id="KW-1185">Reference proteome</keyword>
<sequence length="140" mass="16102">MNTKKNLDEILINKQATINRCIKRIKEEYQDDFRENFTRQDSVILNIERACQTAIDIGNRIIKLNKLGLPQSNRDTFTKLEKNKIITPELSSKMQAMAGFRNLAVHDYGSINLDIVVNIVENNLDDLKSFAETVIMKTQS</sequence>
<dbReference type="GO" id="GO:0110001">
    <property type="term" value="C:toxin-antitoxin complex"/>
    <property type="evidence" value="ECO:0007669"/>
    <property type="project" value="InterPro"/>
</dbReference>
<gene>
    <name evidence="5" type="ORF">SAMN05444280_10551</name>
</gene>
<keyword evidence="2" id="KW-0540">Nuclease</keyword>
<reference evidence="5 6" key="1">
    <citation type="submission" date="2016-11" db="EMBL/GenBank/DDBJ databases">
        <authorList>
            <person name="Jaros S."/>
            <person name="Januszkiewicz K."/>
            <person name="Wedrychowicz H."/>
        </authorList>
    </citation>
    <scope>NUCLEOTIDE SEQUENCE [LARGE SCALE GENOMIC DNA]</scope>
    <source>
        <strain evidence="5 6">DSM 27063</strain>
    </source>
</reference>